<dbReference type="GO" id="GO:0032456">
    <property type="term" value="P:endocytic recycling"/>
    <property type="evidence" value="ECO:0007669"/>
    <property type="project" value="InterPro"/>
</dbReference>
<feature type="domain" description="Syndetin C-terminal" evidence="2">
    <location>
        <begin position="93"/>
        <end position="327"/>
    </location>
</feature>
<dbReference type="InterPro" id="IPR019514">
    <property type="entry name" value="Syndetin_C"/>
</dbReference>
<dbReference type="PANTHER" id="PTHR13258">
    <property type="entry name" value="SYNDETIN"/>
    <property type="match status" value="1"/>
</dbReference>
<evidence type="ECO:0000259" key="2">
    <source>
        <dbReference type="Pfam" id="PF10474"/>
    </source>
</evidence>
<dbReference type="GO" id="GO:0005829">
    <property type="term" value="C:cytosol"/>
    <property type="evidence" value="ECO:0007669"/>
    <property type="project" value="GOC"/>
</dbReference>
<feature type="non-terminal residue" evidence="3">
    <location>
        <position position="335"/>
    </location>
</feature>
<evidence type="ECO:0000313" key="4">
    <source>
        <dbReference type="Proteomes" id="UP001054857"/>
    </source>
</evidence>
<sequence length="335" mass="34694">GYYPGAGGGGIAVQGSGASLVGLSQVSVTSSNSGMLTPLAPPRPGGGAGGGSNSSTPDHGGMGGGGGGGGGGAGGTLYGGGSPGGSSHARQQWGLRERVVAVESLLHLAGELKAAKQAIILALPGRCQREVEAYFSRTVEAAGDLRDHLFKAAARAMMQGVWDSDRGIPAAISVTDYNVRSPADKHSPWADFTVAALERFRARVAAAGLPGGLAGALWEHALGVVVEGLLGGLAAVRRCTLMGRANMSLDLAHVEKQLRLMKQPTAPLAVVDAYIKAFYLPWEELPGWCQSHLSQYGKQRLFTLIEVSAEFNKVRRGAKNEVLEMIEALDPARSF</sequence>
<reference evidence="3 4" key="1">
    <citation type="journal article" date="2021" name="Sci. Rep.">
        <title>Genome sequencing of the multicellular alga Astrephomene provides insights into convergent evolution of germ-soma differentiation.</title>
        <authorList>
            <person name="Yamashita S."/>
            <person name="Yamamoto K."/>
            <person name="Matsuzaki R."/>
            <person name="Suzuki S."/>
            <person name="Yamaguchi H."/>
            <person name="Hirooka S."/>
            <person name="Minakuchi Y."/>
            <person name="Miyagishima S."/>
            <person name="Kawachi M."/>
            <person name="Toyoda A."/>
            <person name="Nozaki H."/>
        </authorList>
    </citation>
    <scope>NUCLEOTIDE SEQUENCE [LARGE SCALE GENOMIC DNA]</scope>
    <source>
        <strain evidence="3 4">NIES-4017</strain>
    </source>
</reference>
<dbReference type="Proteomes" id="UP001054857">
    <property type="component" value="Unassembled WGS sequence"/>
</dbReference>
<dbReference type="PANTHER" id="PTHR13258:SF0">
    <property type="entry name" value="SYNDETIN"/>
    <property type="match status" value="1"/>
</dbReference>
<dbReference type="InterPro" id="IPR040047">
    <property type="entry name" value="VPS50"/>
</dbReference>
<name>A0AAD3DNY2_9CHLO</name>
<feature type="region of interest" description="Disordered" evidence="1">
    <location>
        <begin position="31"/>
        <end position="90"/>
    </location>
</feature>
<dbReference type="EMBL" id="BMAR01000008">
    <property type="protein sequence ID" value="GFR44589.1"/>
    <property type="molecule type" value="Genomic_DNA"/>
</dbReference>
<comment type="caution">
    <text evidence="3">The sequence shown here is derived from an EMBL/GenBank/DDBJ whole genome shotgun (WGS) entry which is preliminary data.</text>
</comment>
<dbReference type="GO" id="GO:1990745">
    <property type="term" value="C:EARP complex"/>
    <property type="evidence" value="ECO:0007669"/>
    <property type="project" value="InterPro"/>
</dbReference>
<evidence type="ECO:0000256" key="1">
    <source>
        <dbReference type="SAM" id="MobiDB-lite"/>
    </source>
</evidence>
<dbReference type="GO" id="GO:0000149">
    <property type="term" value="F:SNARE binding"/>
    <property type="evidence" value="ECO:0007669"/>
    <property type="project" value="TreeGrafter"/>
</dbReference>
<organism evidence="3 4">
    <name type="scientific">Astrephomene gubernaculifera</name>
    <dbReference type="NCBI Taxonomy" id="47775"/>
    <lineage>
        <taxon>Eukaryota</taxon>
        <taxon>Viridiplantae</taxon>
        <taxon>Chlorophyta</taxon>
        <taxon>core chlorophytes</taxon>
        <taxon>Chlorophyceae</taxon>
        <taxon>CS clade</taxon>
        <taxon>Chlamydomonadales</taxon>
        <taxon>Astrephomenaceae</taxon>
        <taxon>Astrephomene</taxon>
    </lineage>
</organism>
<gene>
    <name evidence="3" type="ORF">Agub_g5867</name>
</gene>
<accession>A0AAD3DNY2</accession>
<protein>
    <recommendedName>
        <fullName evidence="2">Syndetin C-terminal domain-containing protein</fullName>
    </recommendedName>
</protein>
<keyword evidence="4" id="KW-1185">Reference proteome</keyword>
<dbReference type="AlphaFoldDB" id="A0AAD3DNY2"/>
<evidence type="ECO:0000313" key="3">
    <source>
        <dbReference type="EMBL" id="GFR44589.1"/>
    </source>
</evidence>
<proteinExistence type="predicted"/>
<dbReference type="GO" id="GO:0042147">
    <property type="term" value="P:retrograde transport, endosome to Golgi"/>
    <property type="evidence" value="ECO:0007669"/>
    <property type="project" value="InterPro"/>
</dbReference>
<dbReference type="Pfam" id="PF10474">
    <property type="entry name" value="Syndetin_C"/>
    <property type="match status" value="1"/>
</dbReference>
<feature type="compositionally biased region" description="Gly residues" evidence="1">
    <location>
        <begin position="60"/>
        <end position="84"/>
    </location>
</feature>